<evidence type="ECO:0000313" key="3">
    <source>
        <dbReference type="Proteomes" id="UP001600064"/>
    </source>
</evidence>
<feature type="region of interest" description="Disordered" evidence="1">
    <location>
        <begin position="178"/>
        <end position="237"/>
    </location>
</feature>
<sequence>MLPRPAGSLNRTSTTLTTSQPLDLTTSQPHDLTITYLSEPIATSPTLFVTDQYACPCPIPLSPFFLLRHHGPHPLQPMRPRVRHDQDGQHPHPVDLPHLPERAVLVHLGVPVLQAPFLPQLLGQLKPDTTPSGAEPRRGWQRCRPGSIGFGEGGRITPSGISMVTNTSVHLAIPRGCRGKLHRSSTSTEPKGRHPARSPIHSPYGRPHTAPHPTTFVPQGSCTGKTIPPARVLPHEG</sequence>
<gene>
    <name evidence="2" type="ORF">VTJ83DRAFT_4166</name>
</gene>
<reference evidence="2 3" key="1">
    <citation type="journal article" date="2024" name="Commun. Biol.">
        <title>Comparative genomic analysis of thermophilic fungi reveals convergent evolutionary adaptations and gene losses.</title>
        <authorList>
            <person name="Steindorff A.S."/>
            <person name="Aguilar-Pontes M.V."/>
            <person name="Robinson A.J."/>
            <person name="Andreopoulos B."/>
            <person name="LaButti K."/>
            <person name="Kuo A."/>
            <person name="Mondo S."/>
            <person name="Riley R."/>
            <person name="Otillar R."/>
            <person name="Haridas S."/>
            <person name="Lipzen A."/>
            <person name="Grimwood J."/>
            <person name="Schmutz J."/>
            <person name="Clum A."/>
            <person name="Reid I.D."/>
            <person name="Moisan M.C."/>
            <person name="Butler G."/>
            <person name="Nguyen T.T.M."/>
            <person name="Dewar K."/>
            <person name="Conant G."/>
            <person name="Drula E."/>
            <person name="Henrissat B."/>
            <person name="Hansel C."/>
            <person name="Singer S."/>
            <person name="Hutchinson M.I."/>
            <person name="de Vries R.P."/>
            <person name="Natvig D.O."/>
            <person name="Powell A.J."/>
            <person name="Tsang A."/>
            <person name="Grigoriev I.V."/>
        </authorList>
    </citation>
    <scope>NUCLEOTIDE SEQUENCE [LARGE SCALE GENOMIC DNA]</scope>
    <source>
        <strain evidence="2 3">ATCC 22073</strain>
    </source>
</reference>
<comment type="caution">
    <text evidence="2">The sequence shown here is derived from an EMBL/GenBank/DDBJ whole genome shotgun (WGS) entry which is preliminary data.</text>
</comment>
<name>A0ABR4D944_9PEZI</name>
<accession>A0ABR4D944</accession>
<proteinExistence type="predicted"/>
<evidence type="ECO:0000256" key="1">
    <source>
        <dbReference type="SAM" id="MobiDB-lite"/>
    </source>
</evidence>
<protein>
    <submittedName>
        <fullName evidence="2">Uncharacterized protein</fullName>
    </submittedName>
</protein>
<organism evidence="2 3">
    <name type="scientific">Remersonia thermophila</name>
    <dbReference type="NCBI Taxonomy" id="72144"/>
    <lineage>
        <taxon>Eukaryota</taxon>
        <taxon>Fungi</taxon>
        <taxon>Dikarya</taxon>
        <taxon>Ascomycota</taxon>
        <taxon>Pezizomycotina</taxon>
        <taxon>Sordariomycetes</taxon>
        <taxon>Sordariomycetidae</taxon>
        <taxon>Sordariales</taxon>
        <taxon>Sordariales incertae sedis</taxon>
        <taxon>Remersonia</taxon>
    </lineage>
</organism>
<dbReference type="RefSeq" id="XP_070865616.1">
    <property type="nucleotide sequence ID" value="XM_071010625.1"/>
</dbReference>
<dbReference type="Proteomes" id="UP001600064">
    <property type="component" value="Unassembled WGS sequence"/>
</dbReference>
<feature type="compositionally biased region" description="Low complexity" evidence="1">
    <location>
        <begin position="8"/>
        <end position="22"/>
    </location>
</feature>
<feature type="region of interest" description="Disordered" evidence="1">
    <location>
        <begin position="1"/>
        <end position="22"/>
    </location>
</feature>
<dbReference type="EMBL" id="JAZGUE010000004">
    <property type="protein sequence ID" value="KAL2266889.1"/>
    <property type="molecule type" value="Genomic_DNA"/>
</dbReference>
<evidence type="ECO:0000313" key="2">
    <source>
        <dbReference type="EMBL" id="KAL2266889.1"/>
    </source>
</evidence>
<keyword evidence="3" id="KW-1185">Reference proteome</keyword>
<dbReference type="GeneID" id="98125269"/>
<feature type="region of interest" description="Disordered" evidence="1">
    <location>
        <begin position="124"/>
        <end position="154"/>
    </location>
</feature>